<comment type="caution">
    <text evidence="1">The sequence shown here is derived from an EMBL/GenBank/DDBJ whole genome shotgun (WGS) entry which is preliminary data.</text>
</comment>
<reference evidence="1 2" key="1">
    <citation type="submission" date="2020-08" db="EMBL/GenBank/DDBJ databases">
        <title>Streptomyces sp. PSKA01 genome sequencing and assembly.</title>
        <authorList>
            <person name="Mandal S."/>
            <person name="Maiti P.K."/>
            <person name="Das P."/>
        </authorList>
    </citation>
    <scope>NUCLEOTIDE SEQUENCE [LARGE SCALE GENOMIC DNA]</scope>
    <source>
        <strain evidence="1 2">PSKA01</strain>
    </source>
</reference>
<dbReference type="AlphaFoldDB" id="A0A7X1JDC1"/>
<accession>A0A7X1JDC1</accession>
<dbReference type="Proteomes" id="UP000584670">
    <property type="component" value="Unassembled WGS sequence"/>
</dbReference>
<evidence type="ECO:0000313" key="1">
    <source>
        <dbReference type="EMBL" id="MBC2908209.1"/>
    </source>
</evidence>
<keyword evidence="2" id="KW-1185">Reference proteome</keyword>
<protein>
    <recommendedName>
        <fullName evidence="3">ASCH domain-containing protein</fullName>
    </recommendedName>
</protein>
<evidence type="ECO:0008006" key="3">
    <source>
        <dbReference type="Google" id="ProtNLM"/>
    </source>
</evidence>
<evidence type="ECO:0000313" key="2">
    <source>
        <dbReference type="Proteomes" id="UP000584670"/>
    </source>
</evidence>
<name>A0A7X1JDC1_9ACTN</name>
<organism evidence="1 2">
    <name type="scientific">Streptomyces cupreus</name>
    <dbReference type="NCBI Taxonomy" id="2759956"/>
    <lineage>
        <taxon>Bacteria</taxon>
        <taxon>Bacillati</taxon>
        <taxon>Actinomycetota</taxon>
        <taxon>Actinomycetes</taxon>
        <taxon>Kitasatosporales</taxon>
        <taxon>Streptomycetaceae</taxon>
        <taxon>Streptomyces</taxon>
    </lineage>
</organism>
<dbReference type="EMBL" id="JACMSF010000122">
    <property type="protein sequence ID" value="MBC2908209.1"/>
    <property type="molecule type" value="Genomic_DNA"/>
</dbReference>
<sequence>MSVATLPEGDWIRGITIRQPWANCILAGKSPENRPVPTVMDSSAVVHGI</sequence>
<gene>
    <name evidence="1" type="ORF">H4N64_43325</name>
</gene>
<proteinExistence type="predicted"/>
<dbReference type="RefSeq" id="WP_186288135.1">
    <property type="nucleotide sequence ID" value="NZ_JACMSF010000122.1"/>
</dbReference>